<keyword evidence="1" id="KW-1133">Transmembrane helix</keyword>
<dbReference type="EMBL" id="PFAH01000007">
    <property type="protein sequence ID" value="PIR97985.1"/>
    <property type="molecule type" value="Genomic_DNA"/>
</dbReference>
<keyword evidence="1" id="KW-0472">Membrane</keyword>
<dbReference type="Proteomes" id="UP000231466">
    <property type="component" value="Unassembled WGS sequence"/>
</dbReference>
<protein>
    <submittedName>
        <fullName evidence="2">Uncharacterized protein</fullName>
    </submittedName>
</protein>
<feature type="transmembrane region" description="Helical" evidence="1">
    <location>
        <begin position="88"/>
        <end position="108"/>
    </location>
</feature>
<organism evidence="2 3">
    <name type="scientific">Candidatus Colwellbacteria bacterium CG10_big_fil_rev_8_21_14_0_10_42_22</name>
    <dbReference type="NCBI Taxonomy" id="1974540"/>
    <lineage>
        <taxon>Bacteria</taxon>
        <taxon>Candidatus Colwelliibacteriota</taxon>
    </lineage>
</organism>
<evidence type="ECO:0000313" key="2">
    <source>
        <dbReference type="EMBL" id="PIR97985.1"/>
    </source>
</evidence>
<keyword evidence="1" id="KW-0812">Transmembrane</keyword>
<dbReference type="Gene3D" id="1.20.1280.290">
    <property type="match status" value="1"/>
</dbReference>
<dbReference type="AlphaFoldDB" id="A0A2H0VFV3"/>
<evidence type="ECO:0000256" key="1">
    <source>
        <dbReference type="SAM" id="Phobius"/>
    </source>
</evidence>
<proteinExistence type="predicted"/>
<evidence type="ECO:0000313" key="3">
    <source>
        <dbReference type="Proteomes" id="UP000231466"/>
    </source>
</evidence>
<feature type="transmembrane region" description="Helical" evidence="1">
    <location>
        <begin position="24"/>
        <end position="42"/>
    </location>
</feature>
<accession>A0A2H0VFV3</accession>
<name>A0A2H0VFV3_9BACT</name>
<sequence length="109" mass="12839">MAFVHQHKRKRVYRDLEPYPHVKIYYRVLDNVVSVVSVVAPLSVIPQMWNIWANRQAVDVSLLTWSLFLLFTLPLLLYSIAHRDKRLITMYSLNTLFNIVIVLGIILFN</sequence>
<comment type="caution">
    <text evidence="2">The sequence shown here is derived from an EMBL/GenBank/DDBJ whole genome shotgun (WGS) entry which is preliminary data.</text>
</comment>
<gene>
    <name evidence="2" type="ORF">COT89_01910</name>
</gene>
<reference evidence="3" key="1">
    <citation type="submission" date="2017-09" db="EMBL/GenBank/DDBJ databases">
        <title>Depth-based differentiation of microbial function through sediment-hosted aquifers and enrichment of novel symbionts in the deep terrestrial subsurface.</title>
        <authorList>
            <person name="Probst A.J."/>
            <person name="Ladd B."/>
            <person name="Jarett J.K."/>
            <person name="Geller-Mcgrath D.E."/>
            <person name="Sieber C.M.K."/>
            <person name="Emerson J.B."/>
            <person name="Anantharaman K."/>
            <person name="Thomas B.C."/>
            <person name="Malmstrom R."/>
            <person name="Stieglmeier M."/>
            <person name="Klingl A."/>
            <person name="Woyke T."/>
            <person name="Ryan C.M."/>
            <person name="Banfield J.F."/>
        </authorList>
    </citation>
    <scope>NUCLEOTIDE SEQUENCE [LARGE SCALE GENOMIC DNA]</scope>
</reference>
<feature type="transmembrane region" description="Helical" evidence="1">
    <location>
        <begin position="62"/>
        <end position="81"/>
    </location>
</feature>